<accession>A0ABW7I637</accession>
<dbReference type="SUPFAM" id="SSF52540">
    <property type="entry name" value="P-loop containing nucleoside triphosphate hydrolases"/>
    <property type="match status" value="1"/>
</dbReference>
<dbReference type="Pfam" id="PF00005">
    <property type="entry name" value="ABC_tran"/>
    <property type="match status" value="1"/>
</dbReference>
<sequence>MFFRRIEAKAKVSGGARDASPLVMLDAVSKSFNHAHGRHIVLDRADLVIRSGEVHCILAAPGAGKTTLLNLMAGAEQPDAGRVVRRGRVSVPLGSAAGVIPDLTGRENCRHVAAMYGFDRYGFEAYVQWLSALGPLMDLQLRNCSASQRAQLVFAMTLGLEADLYLLEDGLPMMRDAAFAARAGRVLRERLSQAAVLVISSQPKALKPFGGRVSVLRAGKFHPGIFPSKAEAPHGR</sequence>
<dbReference type="PANTHER" id="PTHR46743:SF2">
    <property type="entry name" value="TEICHOIC ACIDS EXPORT ATP-BINDING PROTEIN TAGH"/>
    <property type="match status" value="1"/>
</dbReference>
<dbReference type="Proteomes" id="UP001607157">
    <property type="component" value="Unassembled WGS sequence"/>
</dbReference>
<dbReference type="PROSITE" id="PS50893">
    <property type="entry name" value="ABC_TRANSPORTER_2"/>
    <property type="match status" value="1"/>
</dbReference>
<reference evidence="2 3" key="1">
    <citation type="submission" date="2024-10" db="EMBL/GenBank/DDBJ databases">
        <authorList>
            <person name="Yang X.-N."/>
        </authorList>
    </citation>
    <scope>NUCLEOTIDE SEQUENCE [LARGE SCALE GENOMIC DNA]</scope>
    <source>
        <strain evidence="2 3">CAU 1059</strain>
    </source>
</reference>
<evidence type="ECO:0000259" key="1">
    <source>
        <dbReference type="PROSITE" id="PS50893"/>
    </source>
</evidence>
<evidence type="ECO:0000313" key="3">
    <source>
        <dbReference type="Proteomes" id="UP001607157"/>
    </source>
</evidence>
<comment type="caution">
    <text evidence="2">The sequence shown here is derived from an EMBL/GenBank/DDBJ whole genome shotgun (WGS) entry which is preliminary data.</text>
</comment>
<dbReference type="GO" id="GO:0005524">
    <property type="term" value="F:ATP binding"/>
    <property type="evidence" value="ECO:0007669"/>
    <property type="project" value="UniProtKB-KW"/>
</dbReference>
<dbReference type="InterPro" id="IPR027417">
    <property type="entry name" value="P-loop_NTPase"/>
</dbReference>
<dbReference type="Gene3D" id="3.40.50.300">
    <property type="entry name" value="P-loop containing nucleotide triphosphate hydrolases"/>
    <property type="match status" value="1"/>
</dbReference>
<proteinExistence type="predicted"/>
<evidence type="ECO:0000313" key="2">
    <source>
        <dbReference type="EMBL" id="MFH0253642.1"/>
    </source>
</evidence>
<dbReference type="RefSeq" id="WP_377172734.1">
    <property type="nucleotide sequence ID" value="NZ_JBHTJC010000005.1"/>
</dbReference>
<feature type="domain" description="ABC transporter" evidence="1">
    <location>
        <begin position="23"/>
        <end position="232"/>
    </location>
</feature>
<dbReference type="InterPro" id="IPR003439">
    <property type="entry name" value="ABC_transporter-like_ATP-bd"/>
</dbReference>
<dbReference type="PANTHER" id="PTHR46743">
    <property type="entry name" value="TEICHOIC ACIDS EXPORT ATP-BINDING PROTEIN TAGH"/>
    <property type="match status" value="1"/>
</dbReference>
<name>A0ABW7I637_9RHOB</name>
<keyword evidence="3" id="KW-1185">Reference proteome</keyword>
<dbReference type="EMBL" id="JBIHMM010000001">
    <property type="protein sequence ID" value="MFH0253642.1"/>
    <property type="molecule type" value="Genomic_DNA"/>
</dbReference>
<organism evidence="2 3">
    <name type="scientific">Roseovarius aquimarinus</name>
    <dbReference type="NCBI Taxonomy" id="1229156"/>
    <lineage>
        <taxon>Bacteria</taxon>
        <taxon>Pseudomonadati</taxon>
        <taxon>Pseudomonadota</taxon>
        <taxon>Alphaproteobacteria</taxon>
        <taxon>Rhodobacterales</taxon>
        <taxon>Roseobacteraceae</taxon>
        <taxon>Roseovarius</taxon>
    </lineage>
</organism>
<keyword evidence="2" id="KW-0067">ATP-binding</keyword>
<gene>
    <name evidence="2" type="ORF">ACGRVM_07045</name>
</gene>
<keyword evidence="2" id="KW-0547">Nucleotide-binding</keyword>
<protein>
    <submittedName>
        <fullName evidence="2">ATP-binding cassette domain-containing protein</fullName>
    </submittedName>
</protein>
<dbReference type="InterPro" id="IPR050683">
    <property type="entry name" value="Bact_Polysacc_Export_ATP-bd"/>
</dbReference>